<dbReference type="HAMAP" id="MF_00152">
    <property type="entry name" value="Nfo"/>
    <property type="match status" value="1"/>
</dbReference>
<keyword evidence="3 9" id="KW-0479">Metal-binding</keyword>
<protein>
    <recommendedName>
        <fullName evidence="9">Probable endonuclease 4</fullName>
        <ecNumber evidence="9">3.1.21.2</ecNumber>
    </recommendedName>
    <alternativeName>
        <fullName evidence="9">Endodeoxyribonuclease IV</fullName>
    </alternativeName>
    <alternativeName>
        <fullName evidence="9">Endonuclease IV</fullName>
    </alternativeName>
</protein>
<dbReference type="OrthoDB" id="9805666at2"/>
<evidence type="ECO:0000256" key="8">
    <source>
        <dbReference type="ARBA" id="ARBA00023204"/>
    </source>
</evidence>
<evidence type="ECO:0000256" key="6">
    <source>
        <dbReference type="ARBA" id="ARBA00022801"/>
    </source>
</evidence>
<feature type="binding site" evidence="9">
    <location>
        <position position="69"/>
    </location>
    <ligand>
        <name>Zn(2+)</name>
        <dbReference type="ChEBI" id="CHEBI:29105"/>
        <label>1</label>
    </ligand>
</feature>
<dbReference type="Gene3D" id="3.20.20.150">
    <property type="entry name" value="Divalent-metal-dependent TIM barrel enzymes"/>
    <property type="match status" value="1"/>
</dbReference>
<evidence type="ECO:0000259" key="10">
    <source>
        <dbReference type="Pfam" id="PF01261"/>
    </source>
</evidence>
<dbReference type="GO" id="GO:0003677">
    <property type="term" value="F:DNA binding"/>
    <property type="evidence" value="ECO:0007669"/>
    <property type="project" value="InterPro"/>
</dbReference>
<keyword evidence="2 9" id="KW-0540">Nuclease</keyword>
<feature type="binding site" evidence="9">
    <location>
        <position position="261"/>
    </location>
    <ligand>
        <name>Zn(2+)</name>
        <dbReference type="ChEBI" id="CHEBI:29105"/>
        <label>2</label>
    </ligand>
</feature>
<evidence type="ECO:0000313" key="12">
    <source>
        <dbReference type="Proteomes" id="UP000243633"/>
    </source>
</evidence>
<keyword evidence="7 9" id="KW-0862">Zinc</keyword>
<comment type="catalytic activity">
    <reaction evidence="9">
        <text>Endonucleolytic cleavage to 5'-phosphooligonucleotide end-products.</text>
        <dbReference type="EC" id="3.1.21.2"/>
    </reaction>
</comment>
<dbReference type="InterPro" id="IPR036237">
    <property type="entry name" value="Xyl_isomerase-like_sf"/>
</dbReference>
<evidence type="ECO:0000256" key="4">
    <source>
        <dbReference type="ARBA" id="ARBA00022759"/>
    </source>
</evidence>
<evidence type="ECO:0000256" key="2">
    <source>
        <dbReference type="ARBA" id="ARBA00022722"/>
    </source>
</evidence>
<dbReference type="NCBIfam" id="NF002199">
    <property type="entry name" value="PRK01060.1-4"/>
    <property type="match status" value="1"/>
</dbReference>
<dbReference type="RefSeq" id="WP_075472397.1">
    <property type="nucleotide sequence ID" value="NZ_CP135003.1"/>
</dbReference>
<dbReference type="PANTHER" id="PTHR21445:SF0">
    <property type="entry name" value="APURINIC-APYRIMIDINIC ENDONUCLEASE"/>
    <property type="match status" value="1"/>
</dbReference>
<dbReference type="PANTHER" id="PTHR21445">
    <property type="entry name" value="ENDONUCLEASE IV ENDODEOXYRIBONUCLEASE IV"/>
    <property type="match status" value="1"/>
</dbReference>
<feature type="binding site" evidence="9">
    <location>
        <position position="231"/>
    </location>
    <ligand>
        <name>Zn(2+)</name>
        <dbReference type="ChEBI" id="CHEBI:29105"/>
        <label>3</label>
    </ligand>
</feature>
<feature type="binding site" evidence="9">
    <location>
        <position position="109"/>
    </location>
    <ligand>
        <name>Zn(2+)</name>
        <dbReference type="ChEBI" id="CHEBI:29105"/>
        <label>1</label>
    </ligand>
</feature>
<keyword evidence="8 9" id="KW-0234">DNA repair</keyword>
<reference evidence="12" key="1">
    <citation type="submission" date="2015-10" db="EMBL/GenBank/DDBJ databases">
        <authorList>
            <person name="Manzano-Marin A."/>
            <person name="Manzano-Marin A."/>
        </authorList>
    </citation>
    <scope>NUCLEOTIDE SEQUENCE [LARGE SCALE GENOMIC DNA]</scope>
    <source>
        <strain evidence="12">BTs</strain>
    </source>
</reference>
<keyword evidence="6 9" id="KW-0378">Hydrolase</keyword>
<dbReference type="InterPro" id="IPR013022">
    <property type="entry name" value="Xyl_isomerase-like_TIM-brl"/>
</dbReference>
<proteinExistence type="inferred from homology"/>
<dbReference type="SMART" id="SM00518">
    <property type="entry name" value="AP2Ec"/>
    <property type="match status" value="1"/>
</dbReference>
<dbReference type="GO" id="GO:0008833">
    <property type="term" value="F:deoxyribonuclease IV (phage-T4-induced) activity"/>
    <property type="evidence" value="ECO:0007669"/>
    <property type="project" value="UniProtKB-UniRule"/>
</dbReference>
<dbReference type="SUPFAM" id="SSF51658">
    <property type="entry name" value="Xylose isomerase-like"/>
    <property type="match status" value="1"/>
</dbReference>
<sequence length="289" mass="33272">MKYIGAHVSSAGGIENSVLRAYQIGATAFALFVKNQRRWVSKPLTEFSKISFKKNCKNYGYSPQQILPHSSYLINLGHPDDYLRKKSQFFFIQEIKICFELGLSMINFHPGSFLSVISEKKCLQNIIKSINTILNCTTGIVLVIENTAGQGSNVGYCFEHLAYIIKYVEDKTRIGICLDSCHLFAAGYELRNFSSFLNTFKKFEDIVGFKYLKGLHLNDSCMPLNSRIDRHENLGKGYIKKFFFEWIMKSQQFINIPIILETKDFNLWPIEIQWLKKIQKGKIIDILTS</sequence>
<dbReference type="PATRIC" id="fig|98804.3.peg.86"/>
<keyword evidence="4 9" id="KW-0255">Endonuclease</keyword>
<comment type="function">
    <text evidence="9">Endonuclease IV plays a role in DNA repair. It cleaves phosphodiester bonds at apurinic or apyrimidinic (AP) sites, generating a 3'-hydroxyl group and a 5'-terminal sugar phosphate.</text>
</comment>
<dbReference type="Pfam" id="PF01261">
    <property type="entry name" value="AP_endonuc_2"/>
    <property type="match status" value="1"/>
</dbReference>
<dbReference type="AlphaFoldDB" id="A0A160SYS1"/>
<feature type="binding site" evidence="9">
    <location>
        <position position="179"/>
    </location>
    <ligand>
        <name>Zn(2+)</name>
        <dbReference type="ChEBI" id="CHEBI:29105"/>
        <label>2</label>
    </ligand>
</feature>
<evidence type="ECO:0000256" key="3">
    <source>
        <dbReference type="ARBA" id="ARBA00022723"/>
    </source>
</evidence>
<dbReference type="PROSITE" id="PS00729">
    <property type="entry name" value="AP_NUCLEASE_F2_1"/>
    <property type="match status" value="1"/>
</dbReference>
<feature type="binding site" evidence="9">
    <location>
        <position position="182"/>
    </location>
    <ligand>
        <name>Zn(2+)</name>
        <dbReference type="ChEBI" id="CHEBI:29105"/>
        <label>3</label>
    </ligand>
</feature>
<feature type="domain" description="Xylose isomerase-like TIM barrel" evidence="10">
    <location>
        <begin position="20"/>
        <end position="277"/>
    </location>
</feature>
<dbReference type="GO" id="GO:0008081">
    <property type="term" value="F:phosphoric diester hydrolase activity"/>
    <property type="evidence" value="ECO:0007669"/>
    <property type="project" value="TreeGrafter"/>
</dbReference>
<evidence type="ECO:0000256" key="1">
    <source>
        <dbReference type="ARBA" id="ARBA00005340"/>
    </source>
</evidence>
<feature type="binding site" evidence="9">
    <location>
        <position position="145"/>
    </location>
    <ligand>
        <name>Zn(2+)</name>
        <dbReference type="ChEBI" id="CHEBI:29105"/>
        <label>2</label>
    </ligand>
</feature>
<feature type="binding site" evidence="9">
    <location>
        <position position="145"/>
    </location>
    <ligand>
        <name>Zn(2+)</name>
        <dbReference type="ChEBI" id="CHEBI:29105"/>
        <label>1</label>
    </ligand>
</feature>
<dbReference type="PROSITE" id="PS00731">
    <property type="entry name" value="AP_NUCLEASE_F2_3"/>
    <property type="match status" value="1"/>
</dbReference>
<comment type="cofactor">
    <cofactor evidence="9">
        <name>Zn(2+)</name>
        <dbReference type="ChEBI" id="CHEBI:29105"/>
    </cofactor>
    <text evidence="9">Binds 3 Zn(2+) ions.</text>
</comment>
<accession>A0A160SYS1</accession>
<organism evidence="11 12">
    <name type="scientific">Buchnera aphidicola subsp. Tuberolachnus salignus</name>
    <dbReference type="NCBI Taxonomy" id="98804"/>
    <lineage>
        <taxon>Bacteria</taxon>
        <taxon>Pseudomonadati</taxon>
        <taxon>Pseudomonadota</taxon>
        <taxon>Gammaproteobacteria</taxon>
        <taxon>Enterobacterales</taxon>
        <taxon>Erwiniaceae</taxon>
        <taxon>Buchnera</taxon>
    </lineage>
</organism>
<dbReference type="EC" id="3.1.21.2" evidence="9"/>
<dbReference type="EMBL" id="LN890285">
    <property type="protein sequence ID" value="CUR53076.1"/>
    <property type="molecule type" value="Genomic_DNA"/>
</dbReference>
<dbReference type="PROSITE" id="PS51432">
    <property type="entry name" value="AP_NUCLEASE_F2_4"/>
    <property type="match status" value="1"/>
</dbReference>
<dbReference type="STRING" id="98804.BTSPAZIEG_0095"/>
<dbReference type="NCBIfam" id="TIGR00587">
    <property type="entry name" value="nfo"/>
    <property type="match status" value="1"/>
</dbReference>
<dbReference type="CDD" id="cd00019">
    <property type="entry name" value="AP2Ec"/>
    <property type="match status" value="1"/>
</dbReference>
<comment type="similarity">
    <text evidence="1 9">Belongs to the AP endonuclease 2 family.</text>
</comment>
<evidence type="ECO:0000256" key="9">
    <source>
        <dbReference type="HAMAP-Rule" id="MF_00152"/>
    </source>
</evidence>
<dbReference type="GO" id="GO:0006284">
    <property type="term" value="P:base-excision repair"/>
    <property type="evidence" value="ECO:0007669"/>
    <property type="project" value="TreeGrafter"/>
</dbReference>
<dbReference type="FunFam" id="3.20.20.150:FF:000001">
    <property type="entry name" value="Probable endonuclease 4"/>
    <property type="match status" value="1"/>
</dbReference>
<feature type="binding site" evidence="9">
    <location>
        <position position="229"/>
    </location>
    <ligand>
        <name>Zn(2+)</name>
        <dbReference type="ChEBI" id="CHEBI:29105"/>
        <label>3</label>
    </ligand>
</feature>
<gene>
    <name evidence="9 11" type="primary">nfo</name>
    <name evidence="11" type="ORF">BTSPAZIEG_0095</name>
</gene>
<name>A0A160SYS1_BUCTT</name>
<dbReference type="InterPro" id="IPR018246">
    <property type="entry name" value="AP_endonuc_F2_Zn_BS"/>
</dbReference>
<keyword evidence="5 9" id="KW-0227">DNA damage</keyword>
<evidence type="ECO:0000313" key="11">
    <source>
        <dbReference type="EMBL" id="CUR53076.1"/>
    </source>
</evidence>
<dbReference type="GO" id="GO:0008270">
    <property type="term" value="F:zinc ion binding"/>
    <property type="evidence" value="ECO:0007669"/>
    <property type="project" value="UniProtKB-UniRule"/>
</dbReference>
<evidence type="ECO:0000256" key="7">
    <source>
        <dbReference type="ARBA" id="ARBA00022833"/>
    </source>
</evidence>
<dbReference type="InterPro" id="IPR001719">
    <property type="entry name" value="AP_endonuc_2"/>
</dbReference>
<keyword evidence="12" id="KW-1185">Reference proteome</keyword>
<evidence type="ECO:0000256" key="5">
    <source>
        <dbReference type="ARBA" id="ARBA00022763"/>
    </source>
</evidence>
<dbReference type="Proteomes" id="UP000243633">
    <property type="component" value="Chromosome 1"/>
</dbReference>
<feature type="binding site" evidence="9">
    <location>
        <position position="216"/>
    </location>
    <ligand>
        <name>Zn(2+)</name>
        <dbReference type="ChEBI" id="CHEBI:29105"/>
        <label>2</label>
    </ligand>
</feature>
<dbReference type="GO" id="GO:0003906">
    <property type="term" value="F:DNA-(apurinic or apyrimidinic site) endonuclease activity"/>
    <property type="evidence" value="ECO:0007669"/>
    <property type="project" value="TreeGrafter"/>
</dbReference>